<dbReference type="SUPFAM" id="SSF55166">
    <property type="entry name" value="Hedgehog/DD-peptidase"/>
    <property type="match status" value="1"/>
</dbReference>
<dbReference type="Pfam" id="PF13539">
    <property type="entry name" value="Peptidase_M15_4"/>
    <property type="match status" value="1"/>
</dbReference>
<dbReference type="GO" id="GO:0008233">
    <property type="term" value="F:peptidase activity"/>
    <property type="evidence" value="ECO:0007669"/>
    <property type="project" value="InterPro"/>
</dbReference>
<dbReference type="InterPro" id="IPR009045">
    <property type="entry name" value="Zn_M74/Hedgehog-like"/>
</dbReference>
<evidence type="ECO:0000313" key="2">
    <source>
        <dbReference type="EMBL" id="KKM73560.1"/>
    </source>
</evidence>
<name>A0A0F9MA53_9ZZZZ</name>
<dbReference type="AlphaFoldDB" id="A0A0F9MA53"/>
<proteinExistence type="predicted"/>
<organism evidence="2">
    <name type="scientific">marine sediment metagenome</name>
    <dbReference type="NCBI Taxonomy" id="412755"/>
    <lineage>
        <taxon>unclassified sequences</taxon>
        <taxon>metagenomes</taxon>
        <taxon>ecological metagenomes</taxon>
    </lineage>
</organism>
<dbReference type="InterPro" id="IPR039561">
    <property type="entry name" value="Peptidase_M15C"/>
</dbReference>
<dbReference type="Gene3D" id="3.30.1380.10">
    <property type="match status" value="1"/>
</dbReference>
<feature type="non-terminal residue" evidence="2">
    <location>
        <position position="194"/>
    </location>
</feature>
<accession>A0A0F9MA53</accession>
<dbReference type="EMBL" id="LAZR01009283">
    <property type="protein sequence ID" value="KKM73560.1"/>
    <property type="molecule type" value="Genomic_DNA"/>
</dbReference>
<gene>
    <name evidence="2" type="ORF">LCGC14_1409250</name>
</gene>
<comment type="caution">
    <text evidence="2">The sequence shown here is derived from an EMBL/GenBank/DDBJ whole genome shotgun (WGS) entry which is preliminary data.</text>
</comment>
<reference evidence="2" key="1">
    <citation type="journal article" date="2015" name="Nature">
        <title>Complex archaea that bridge the gap between prokaryotes and eukaryotes.</title>
        <authorList>
            <person name="Spang A."/>
            <person name="Saw J.H."/>
            <person name="Jorgensen S.L."/>
            <person name="Zaremba-Niedzwiedzka K."/>
            <person name="Martijn J."/>
            <person name="Lind A.E."/>
            <person name="van Eijk R."/>
            <person name="Schleper C."/>
            <person name="Guy L."/>
            <person name="Ettema T.J."/>
        </authorList>
    </citation>
    <scope>NUCLEOTIDE SEQUENCE</scope>
</reference>
<feature type="domain" description="Peptidase M15C" evidence="1">
    <location>
        <begin position="67"/>
        <end position="138"/>
    </location>
</feature>
<sequence>MAYTWQVRNWWAAYLGKAPDWVGFMGKSIRVAEPLVPGLAAMEIVLDHNGYAKPTIVGSYFNRNIAGSTRKSTHAYGVAVDLDPYAAGNPHFKGASWSYSDIKFTEEQVAAIKAIRNTYGSPIWRWLGDVNGDTMHWQANVPPWRADVDWGTVDGLNGKDSFVLELGKALLAQWSTEDLKAYLALGLWQASADP</sequence>
<evidence type="ECO:0000259" key="1">
    <source>
        <dbReference type="Pfam" id="PF13539"/>
    </source>
</evidence>
<protein>
    <recommendedName>
        <fullName evidence="1">Peptidase M15C domain-containing protein</fullName>
    </recommendedName>
</protein>